<dbReference type="CDD" id="cd02199">
    <property type="entry name" value="YjgF_YER057c_UK114_like_1"/>
    <property type="match status" value="1"/>
</dbReference>
<dbReference type="InterPro" id="IPR035959">
    <property type="entry name" value="RutC-like_sf"/>
</dbReference>
<dbReference type="Pfam" id="PF14588">
    <property type="entry name" value="YjgF_endoribonc"/>
    <property type="match status" value="1"/>
</dbReference>
<evidence type="ECO:0000313" key="2">
    <source>
        <dbReference type="EMBL" id="VVN73760.1"/>
    </source>
</evidence>
<proteinExistence type="predicted"/>
<sequence length="169" mass="18240">MDGSRKALFDGVAKTLGHSFDGEMRIGGNYVPALQNGDEVYVSGQIPRIDNTVMVVGRVGAEVSLERARHGARICTLRALAILGQLLGDLERIKQVLRINVYVQSAADFTQQSEVADAASEVLYSIFADAGVHTRTSVGVYQLPKNASVEIDMIVALEPAEAPHEETED</sequence>
<reference evidence="2 3" key="1">
    <citation type="submission" date="2019-09" db="EMBL/GenBank/DDBJ databases">
        <authorList>
            <person name="Chandra G."/>
            <person name="Truman W A."/>
        </authorList>
    </citation>
    <scope>NUCLEOTIDE SEQUENCE [LARGE SCALE GENOMIC DNA]</scope>
    <source>
        <strain evidence="2">PS723</strain>
    </source>
</reference>
<dbReference type="Proteomes" id="UP000379480">
    <property type="component" value="Unassembled WGS sequence"/>
</dbReference>
<dbReference type="EMBL" id="CABVHY010000002">
    <property type="protein sequence ID" value="VVN73760.1"/>
    <property type="molecule type" value="Genomic_DNA"/>
</dbReference>
<dbReference type="RefSeq" id="WP_150802181.1">
    <property type="nucleotide sequence ID" value="NZ_CABVHY010000002.1"/>
</dbReference>
<feature type="domain" description="Endoribonuclease L-PSP/chorismate mutase-like" evidence="1">
    <location>
        <begin position="28"/>
        <end position="147"/>
    </location>
</feature>
<evidence type="ECO:0000313" key="3">
    <source>
        <dbReference type="Proteomes" id="UP000379480"/>
    </source>
</evidence>
<dbReference type="AlphaFoldDB" id="A0A5E7A547"/>
<dbReference type="PANTHER" id="PTHR43760">
    <property type="entry name" value="ENDORIBONUCLEASE-RELATED"/>
    <property type="match status" value="1"/>
</dbReference>
<dbReference type="PANTHER" id="PTHR43760:SF1">
    <property type="entry name" value="ENDORIBONUCLEASE L-PSP_CHORISMATE MUTASE-LIKE DOMAIN-CONTAINING PROTEIN"/>
    <property type="match status" value="1"/>
</dbReference>
<protein>
    <recommendedName>
        <fullName evidence="1">Endoribonuclease L-PSP/chorismate mutase-like domain-containing protein</fullName>
    </recommendedName>
</protein>
<gene>
    <name evidence="2" type="ORF">PS723_00587</name>
</gene>
<dbReference type="OrthoDB" id="8587942at2"/>
<name>A0A5E7A547_PSEFL</name>
<dbReference type="Gene3D" id="3.30.1330.40">
    <property type="entry name" value="RutC-like"/>
    <property type="match status" value="1"/>
</dbReference>
<dbReference type="InterPro" id="IPR013813">
    <property type="entry name" value="Endoribo_LPSP/chorism_mut-like"/>
</dbReference>
<dbReference type="SUPFAM" id="SSF55298">
    <property type="entry name" value="YjgF-like"/>
    <property type="match status" value="1"/>
</dbReference>
<organism evidence="2 3">
    <name type="scientific">Pseudomonas fluorescens</name>
    <dbReference type="NCBI Taxonomy" id="294"/>
    <lineage>
        <taxon>Bacteria</taxon>
        <taxon>Pseudomonadati</taxon>
        <taxon>Pseudomonadota</taxon>
        <taxon>Gammaproteobacteria</taxon>
        <taxon>Pseudomonadales</taxon>
        <taxon>Pseudomonadaceae</taxon>
        <taxon>Pseudomonas</taxon>
    </lineage>
</organism>
<evidence type="ECO:0000259" key="1">
    <source>
        <dbReference type="Pfam" id="PF14588"/>
    </source>
</evidence>
<accession>A0A5E7A547</accession>